<dbReference type="CDD" id="cd03263">
    <property type="entry name" value="ABC_subfamily_A"/>
    <property type="match status" value="2"/>
</dbReference>
<dbReference type="RefSeq" id="XP_018277271.1">
    <property type="nucleotide sequence ID" value="XM_018424850.1"/>
</dbReference>
<comment type="subcellular location">
    <subcellularLocation>
        <location evidence="1">Membrane</location>
        <topology evidence="1">Multi-pass membrane protein</topology>
    </subcellularLocation>
</comment>
<feature type="transmembrane region" description="Helical" evidence="11">
    <location>
        <begin position="320"/>
        <end position="343"/>
    </location>
</feature>
<evidence type="ECO:0000313" key="14">
    <source>
        <dbReference type="Proteomes" id="UP000053611"/>
    </source>
</evidence>
<feature type="transmembrane region" description="Helical" evidence="11">
    <location>
        <begin position="1121"/>
        <end position="1144"/>
    </location>
</feature>
<dbReference type="Pfam" id="PF00005">
    <property type="entry name" value="ABC_tran"/>
    <property type="match status" value="2"/>
</dbReference>
<feature type="transmembrane region" description="Helical" evidence="11">
    <location>
        <begin position="349"/>
        <end position="368"/>
    </location>
</feature>
<comment type="similarity">
    <text evidence="2">Belongs to the ABC transporter superfamily. ABCA family.</text>
</comment>
<feature type="transmembrane region" description="Helical" evidence="11">
    <location>
        <begin position="243"/>
        <end position="263"/>
    </location>
</feature>
<dbReference type="GO" id="GO:0016020">
    <property type="term" value="C:membrane"/>
    <property type="evidence" value="ECO:0007669"/>
    <property type="project" value="UniProtKB-SubCell"/>
</dbReference>
<evidence type="ECO:0000256" key="4">
    <source>
        <dbReference type="ARBA" id="ARBA00022692"/>
    </source>
</evidence>
<dbReference type="GO" id="GO:0005319">
    <property type="term" value="F:lipid transporter activity"/>
    <property type="evidence" value="ECO:0007669"/>
    <property type="project" value="TreeGrafter"/>
</dbReference>
<keyword evidence="9 11" id="KW-0472">Membrane</keyword>
<dbReference type="PROSITE" id="PS00211">
    <property type="entry name" value="ABC_TRANSPORTER_1"/>
    <property type="match status" value="2"/>
</dbReference>
<feature type="transmembrane region" description="Helical" evidence="11">
    <location>
        <begin position="1043"/>
        <end position="1064"/>
    </location>
</feature>
<evidence type="ECO:0000256" key="9">
    <source>
        <dbReference type="ARBA" id="ARBA00023136"/>
    </source>
</evidence>
<dbReference type="InterPro" id="IPR017871">
    <property type="entry name" value="ABC_transporter-like_CS"/>
</dbReference>
<dbReference type="GO" id="GO:0140359">
    <property type="term" value="F:ABC-type transporter activity"/>
    <property type="evidence" value="ECO:0007669"/>
    <property type="project" value="InterPro"/>
</dbReference>
<feature type="transmembrane region" description="Helical" evidence="11">
    <location>
        <begin position="1237"/>
        <end position="1254"/>
    </location>
</feature>
<dbReference type="EMBL" id="KQ087228">
    <property type="protein sequence ID" value="KLT40780.1"/>
    <property type="molecule type" value="Genomic_DNA"/>
</dbReference>
<keyword evidence="13" id="KW-0378">Hydrolase</keyword>
<feature type="transmembrane region" description="Helical" evidence="11">
    <location>
        <begin position="1085"/>
        <end position="1109"/>
    </location>
</feature>
<evidence type="ECO:0000256" key="8">
    <source>
        <dbReference type="ARBA" id="ARBA00022989"/>
    </source>
</evidence>
<dbReference type="GO" id="GO:0005524">
    <property type="term" value="F:ATP binding"/>
    <property type="evidence" value="ECO:0007669"/>
    <property type="project" value="UniProtKB-KW"/>
</dbReference>
<organism evidence="13 14">
    <name type="scientific">Cutaneotrichosporon oleaginosum</name>
    <dbReference type="NCBI Taxonomy" id="879819"/>
    <lineage>
        <taxon>Eukaryota</taxon>
        <taxon>Fungi</taxon>
        <taxon>Dikarya</taxon>
        <taxon>Basidiomycota</taxon>
        <taxon>Agaricomycotina</taxon>
        <taxon>Tremellomycetes</taxon>
        <taxon>Trichosporonales</taxon>
        <taxon>Trichosporonaceae</taxon>
        <taxon>Cutaneotrichosporon</taxon>
    </lineage>
</organism>
<dbReference type="Pfam" id="PF12698">
    <property type="entry name" value="ABC2_membrane_3"/>
    <property type="match status" value="1"/>
</dbReference>
<feature type="transmembrane region" description="Helical" evidence="11">
    <location>
        <begin position="377"/>
        <end position="395"/>
    </location>
</feature>
<name>A0A0J0XI25_9TREE</name>
<accession>A0A0J0XI25</accession>
<feature type="domain" description="ABC transporter" evidence="12">
    <location>
        <begin position="481"/>
        <end position="718"/>
    </location>
</feature>
<evidence type="ECO:0000256" key="6">
    <source>
        <dbReference type="ARBA" id="ARBA00022741"/>
    </source>
</evidence>
<feature type="transmembrane region" description="Helical" evidence="11">
    <location>
        <begin position="876"/>
        <end position="897"/>
    </location>
</feature>
<evidence type="ECO:0000313" key="13">
    <source>
        <dbReference type="EMBL" id="KLT40780.1"/>
    </source>
</evidence>
<evidence type="ECO:0000256" key="1">
    <source>
        <dbReference type="ARBA" id="ARBA00004141"/>
    </source>
</evidence>
<feature type="transmembrane region" description="Helical" evidence="11">
    <location>
        <begin position="1192"/>
        <end position="1216"/>
    </location>
</feature>
<evidence type="ECO:0000259" key="12">
    <source>
        <dbReference type="PROSITE" id="PS50893"/>
    </source>
</evidence>
<keyword evidence="3" id="KW-0813">Transport</keyword>
<keyword evidence="14" id="KW-1185">Reference proteome</keyword>
<evidence type="ECO:0000256" key="7">
    <source>
        <dbReference type="ARBA" id="ARBA00022840"/>
    </source>
</evidence>
<evidence type="ECO:0000256" key="10">
    <source>
        <dbReference type="SAM" id="MobiDB-lite"/>
    </source>
</evidence>
<keyword evidence="7" id="KW-0067">ATP-binding</keyword>
<dbReference type="InterPro" id="IPR003439">
    <property type="entry name" value="ABC_transporter-like_ATP-bd"/>
</dbReference>
<protein>
    <submittedName>
        <fullName evidence="13">p-loop containing nucleoside triphosphate hydrolase protein</fullName>
    </submittedName>
</protein>
<dbReference type="InterPro" id="IPR013525">
    <property type="entry name" value="ABC2_TM"/>
</dbReference>
<dbReference type="PANTHER" id="PTHR19229">
    <property type="entry name" value="ATP-BINDING CASSETTE TRANSPORTER SUBFAMILY A ABCA"/>
    <property type="match status" value="1"/>
</dbReference>
<dbReference type="GeneID" id="28985453"/>
<evidence type="ECO:0000256" key="5">
    <source>
        <dbReference type="ARBA" id="ARBA00022737"/>
    </source>
</evidence>
<dbReference type="GO" id="GO:0016887">
    <property type="term" value="F:ATP hydrolysis activity"/>
    <property type="evidence" value="ECO:0007669"/>
    <property type="project" value="InterPro"/>
</dbReference>
<dbReference type="PROSITE" id="PS50893">
    <property type="entry name" value="ABC_TRANSPORTER_2"/>
    <property type="match status" value="2"/>
</dbReference>
<dbReference type="Gene3D" id="3.40.50.300">
    <property type="entry name" value="P-loop containing nucleotide triphosphate hydrolases"/>
    <property type="match status" value="2"/>
</dbReference>
<feature type="transmembrane region" description="Helical" evidence="11">
    <location>
        <begin position="1151"/>
        <end position="1172"/>
    </location>
</feature>
<feature type="transmembrane region" description="Helical" evidence="11">
    <location>
        <begin position="415"/>
        <end position="438"/>
    </location>
</feature>
<dbReference type="OrthoDB" id="8061355at2759"/>
<feature type="region of interest" description="Disordered" evidence="10">
    <location>
        <begin position="801"/>
        <end position="830"/>
    </location>
</feature>
<dbReference type="InterPro" id="IPR027417">
    <property type="entry name" value="P-loop_NTPase"/>
</dbReference>
<evidence type="ECO:0000256" key="3">
    <source>
        <dbReference type="ARBA" id="ARBA00022448"/>
    </source>
</evidence>
<reference evidence="13 14" key="1">
    <citation type="submission" date="2015-03" db="EMBL/GenBank/DDBJ databases">
        <title>Genomics and transcriptomics of the oil-accumulating basidiomycete yeast T. oleaginosus allow insights into substrate utilization and the diverse evolutionary trajectories of mating systems in fungi.</title>
        <authorList>
            <consortium name="DOE Joint Genome Institute"/>
            <person name="Kourist R."/>
            <person name="Kracht O."/>
            <person name="Bracharz F."/>
            <person name="Lipzen A."/>
            <person name="Nolan M."/>
            <person name="Ohm R."/>
            <person name="Grigoriev I."/>
            <person name="Sun S."/>
            <person name="Heitman J."/>
            <person name="Bruck T."/>
            <person name="Nowrousian M."/>
        </authorList>
    </citation>
    <scope>NUCLEOTIDE SEQUENCE [LARGE SCALE GENOMIC DNA]</scope>
    <source>
        <strain evidence="13 14">IBC0246</strain>
    </source>
</reference>
<feature type="domain" description="ABC transporter" evidence="12">
    <location>
        <begin position="1295"/>
        <end position="1525"/>
    </location>
</feature>
<dbReference type="InterPro" id="IPR003593">
    <property type="entry name" value="AAA+_ATPase"/>
</dbReference>
<keyword evidence="8 11" id="KW-1133">Transmembrane helix</keyword>
<dbReference type="Proteomes" id="UP000053611">
    <property type="component" value="Unassembled WGS sequence"/>
</dbReference>
<sequence length="1586" mass="172512">MGWNLSKRSQSHSEKEADVQVHRSRSKVWTQTAALTRKNWIIIWRHKWWNLFRCLIIPAAYSSYVAQTSEFYKDAGNRGAGRIAVLPEVPSDLLGYKLVMYDPSGSGAPLLQSALASAGVDSGVNIETIENKDDISRACRSNLNGRSDCYGAVFFDAVNADTGELNYTMRGDLGLDVVDVDDWTKDDFMRRLLPLQWAIDSTWMNQVTGSAPERPDAWVYTALDNDGYDEKIRIDFLEDMRGVLVISFVVNFLFLAYHLPGYVAAERAAGLTELLEAMGCGALARILSWHLSITASHFPSFIAMAAIYRAIIFKETNFGYLIIAYIVMGLSIASWTFFVAVPFAKKPTLAAIATIGLTFLGAIAGILVESRAALQGVLTMLLPTSLVIFVHRNAASWEVAKLPFSWVKQSPDGDASAVLLILLGIINIFLWPFIAIIAERAIFGLPSTHSDKAPGFFGRLSARFKIAGATHAGRMAPGTAIHVSHLRKSYDSRRFFFFGRRKSVLAIDDLSFDVPRGEIFCLLGRNGAAKSTALSIIAGLTSRTSGDVQYAPDLRVGIAGQKDVLWDDLDCEQHAAVWRAIKGTDGRRDRALDLDLLARCDLAPKAKCLSQKLSGGQKRKLQLACALAGGSNLLLLDEISSGLDPLSRRAIWKVLADVRGRGLDGGSPATVVLTTHFLDEADYLGDEIAILKAPGRLLAVDSPVGLKTRLGHGFILAVEDTRANASQTALDILDALRVHDPSISMRATKGRHLYTTGSNDVGKIRALARVLAEKRARDPDLRYTVGSTTLEDVFIDLNRANGDEESPRSGASLSRDASGAPSEATDKPDDIEMQVSRVAAGEQLYLTPCENRPWWRAGAEMAASVMHKRLWVLRRAWLIPIAAVIAISLGATVPMVFMNGRSPSCEPVTTTDEGLRDLTYPSSLFAVMPQFSKPLFAPDNAQLGDWASTPGLNFRTVDSRAALESAIRSNMQNETFGGIALGQGLVAYEGDPERRILQVKGLSALNLYSNAMFQQLAPASDPFRIRVSYEELPYADFGPTGKALLWITFFGMVMAIWPAFAAIYPATEKRAGVRINQYSNGARPAALWAGHLAFELPGIFIVATIVTVAAAGAGQFTALGQFWVCLVLYGISATCCAYLLSLFFKTSFGAWAAIASINGVIFLFYVVVYQVIAMSDKTGSADRNMAIAHFGYAVLHPVASIVRAAFVSVNIFNLLCDGRGGRTEKSFGDMTLFGGPILYMIVQGVVAFMLLVWFDSGRPIPHWAQRNKKIKGADADRSPDVIDEAKRAAGSSDALIVDRLTKQFEKRAKPSVDDVTFGVAQGDTFALIGPNGAGKTTTLGVVRGVERPTRGDVRVTGYSIVRDRNQARESLGVCPQHSAIDVHLTVRQHLWLYGRLKGVPRAQLGRDVDALLAVSGLTIKSDELASSLSGGNLRKLSLACALIGDRPVILIDEFSSGVDPFSKREAWHTLEALTRDRAVVMTTHSMEEVDALSNRVGIIASKLLAVGTPASLKSRFATYEVHARADDVQPLVSYLRESGFNSAQVATDTLTRISVPGVREDELDALLGALRAAERDLALGEMTLHE</sequence>
<gene>
    <name evidence="13" type="ORF">CC85DRAFT_293000</name>
</gene>
<dbReference type="InterPro" id="IPR026082">
    <property type="entry name" value="ABCA"/>
</dbReference>
<dbReference type="STRING" id="879819.A0A0J0XI25"/>
<evidence type="ECO:0000256" key="11">
    <source>
        <dbReference type="SAM" id="Phobius"/>
    </source>
</evidence>
<dbReference type="SMART" id="SM00382">
    <property type="entry name" value="AAA"/>
    <property type="match status" value="2"/>
</dbReference>
<keyword evidence="6" id="KW-0547">Nucleotide-binding</keyword>
<proteinExistence type="inferred from homology"/>
<keyword evidence="4 11" id="KW-0812">Transmembrane</keyword>
<dbReference type="SUPFAM" id="SSF52540">
    <property type="entry name" value="P-loop containing nucleoside triphosphate hydrolases"/>
    <property type="match status" value="2"/>
</dbReference>
<dbReference type="PANTHER" id="PTHR19229:SF36">
    <property type="entry name" value="ATP-BINDING CASSETTE SUB-FAMILY A MEMBER 2"/>
    <property type="match status" value="1"/>
</dbReference>
<keyword evidence="5" id="KW-0677">Repeat</keyword>
<evidence type="ECO:0000256" key="2">
    <source>
        <dbReference type="ARBA" id="ARBA00008869"/>
    </source>
</evidence>
<feature type="transmembrane region" description="Helical" evidence="11">
    <location>
        <begin position="283"/>
        <end position="308"/>
    </location>
</feature>